<feature type="transmembrane region" description="Helical" evidence="13">
    <location>
        <begin position="197"/>
        <end position="217"/>
    </location>
</feature>
<dbReference type="PANTHER" id="PTHR42985:SF45">
    <property type="entry name" value="SODIUM_IODIDE COTRANSPORTER-LIKE"/>
    <property type="match status" value="1"/>
</dbReference>
<evidence type="ECO:0000256" key="12">
    <source>
        <dbReference type="SAM" id="MobiDB-lite"/>
    </source>
</evidence>
<dbReference type="Proteomes" id="UP001642483">
    <property type="component" value="Unassembled WGS sequence"/>
</dbReference>
<feature type="compositionally biased region" description="Basic and acidic residues" evidence="12">
    <location>
        <begin position="614"/>
        <end position="633"/>
    </location>
</feature>
<comment type="subcellular location">
    <subcellularLocation>
        <location evidence="1">Cell membrane</location>
        <topology evidence="1">Multi-pass membrane protein</topology>
    </subcellularLocation>
</comment>
<gene>
    <name evidence="14" type="ORF">CVLEPA_LOCUS28047</name>
</gene>
<name>A0ABP0GSR2_CLALP</name>
<evidence type="ECO:0000256" key="5">
    <source>
        <dbReference type="ARBA" id="ARBA00022692"/>
    </source>
</evidence>
<feature type="transmembrane region" description="Helical" evidence="13">
    <location>
        <begin position="281"/>
        <end position="308"/>
    </location>
</feature>
<dbReference type="Pfam" id="PF00474">
    <property type="entry name" value="SSF"/>
    <property type="match status" value="1"/>
</dbReference>
<dbReference type="CDD" id="cd11492">
    <property type="entry name" value="SLC5sbd_NIS-SMVT"/>
    <property type="match status" value="1"/>
</dbReference>
<accession>A0ABP0GSR2</accession>
<evidence type="ECO:0000256" key="8">
    <source>
        <dbReference type="ARBA" id="ARBA00023065"/>
    </source>
</evidence>
<feature type="transmembrane region" description="Helical" evidence="13">
    <location>
        <begin position="139"/>
        <end position="159"/>
    </location>
</feature>
<evidence type="ECO:0000256" key="3">
    <source>
        <dbReference type="ARBA" id="ARBA00022448"/>
    </source>
</evidence>
<evidence type="ECO:0000256" key="9">
    <source>
        <dbReference type="ARBA" id="ARBA00023136"/>
    </source>
</evidence>
<feature type="transmembrane region" description="Helical" evidence="13">
    <location>
        <begin position="84"/>
        <end position="107"/>
    </location>
</feature>
<feature type="transmembrane region" description="Helical" evidence="13">
    <location>
        <begin position="412"/>
        <end position="438"/>
    </location>
</feature>
<feature type="transmembrane region" description="Helical" evidence="13">
    <location>
        <begin position="56"/>
        <end position="78"/>
    </location>
</feature>
<evidence type="ECO:0000256" key="11">
    <source>
        <dbReference type="RuleBase" id="RU362091"/>
    </source>
</evidence>
<feature type="transmembrane region" description="Helical" evidence="13">
    <location>
        <begin position="16"/>
        <end position="35"/>
    </location>
</feature>
<comment type="caution">
    <text evidence="14">The sequence shown here is derived from an EMBL/GenBank/DDBJ whole genome shotgun (WGS) entry which is preliminary data.</text>
</comment>
<evidence type="ECO:0008006" key="16">
    <source>
        <dbReference type="Google" id="ProtNLM"/>
    </source>
</evidence>
<evidence type="ECO:0000256" key="4">
    <source>
        <dbReference type="ARBA" id="ARBA00022475"/>
    </source>
</evidence>
<feature type="compositionally biased region" description="Basic and acidic residues" evidence="12">
    <location>
        <begin position="640"/>
        <end position="649"/>
    </location>
</feature>
<evidence type="ECO:0000313" key="15">
    <source>
        <dbReference type="Proteomes" id="UP001642483"/>
    </source>
</evidence>
<evidence type="ECO:0000256" key="1">
    <source>
        <dbReference type="ARBA" id="ARBA00004651"/>
    </source>
</evidence>
<dbReference type="InterPro" id="IPR038377">
    <property type="entry name" value="Na/Glc_symporter_sf"/>
</dbReference>
<evidence type="ECO:0000256" key="6">
    <source>
        <dbReference type="ARBA" id="ARBA00022989"/>
    </source>
</evidence>
<dbReference type="InterPro" id="IPR001734">
    <property type="entry name" value="Na/solute_symporter"/>
</dbReference>
<dbReference type="NCBIfam" id="TIGR00813">
    <property type="entry name" value="sss"/>
    <property type="match status" value="1"/>
</dbReference>
<keyword evidence="7" id="KW-0915">Sodium</keyword>
<comment type="similarity">
    <text evidence="2 11">Belongs to the sodium:solute symporter (SSF) (TC 2.A.21) family.</text>
</comment>
<protein>
    <recommendedName>
        <fullName evidence="16">Sodium-coupled monocarboxylate transporter 1</fullName>
    </recommendedName>
</protein>
<keyword evidence="10" id="KW-0739">Sodium transport</keyword>
<reference evidence="14 15" key="1">
    <citation type="submission" date="2024-02" db="EMBL/GenBank/DDBJ databases">
        <authorList>
            <person name="Daric V."/>
            <person name="Darras S."/>
        </authorList>
    </citation>
    <scope>NUCLEOTIDE SEQUENCE [LARGE SCALE GENOMIC DNA]</scope>
</reference>
<keyword evidence="6 13" id="KW-1133">Transmembrane helix</keyword>
<dbReference type="PROSITE" id="PS50283">
    <property type="entry name" value="NA_SOLUT_SYMP_3"/>
    <property type="match status" value="1"/>
</dbReference>
<evidence type="ECO:0000256" key="13">
    <source>
        <dbReference type="SAM" id="Phobius"/>
    </source>
</evidence>
<keyword evidence="3" id="KW-0813">Transport</keyword>
<feature type="transmembrane region" description="Helical" evidence="13">
    <location>
        <begin position="445"/>
        <end position="467"/>
    </location>
</feature>
<evidence type="ECO:0000256" key="7">
    <source>
        <dbReference type="ARBA" id="ARBA00023053"/>
    </source>
</evidence>
<evidence type="ECO:0000313" key="14">
    <source>
        <dbReference type="EMBL" id="CAK8694697.1"/>
    </source>
</evidence>
<dbReference type="InterPro" id="IPR051163">
    <property type="entry name" value="Sodium:Solute_Symporter_SSF"/>
</dbReference>
<dbReference type="PANTHER" id="PTHR42985">
    <property type="entry name" value="SODIUM-COUPLED MONOCARBOXYLATE TRANSPORTER"/>
    <property type="match status" value="1"/>
</dbReference>
<organism evidence="14 15">
    <name type="scientific">Clavelina lepadiformis</name>
    <name type="common">Light-bulb sea squirt</name>
    <name type="synonym">Ascidia lepadiformis</name>
    <dbReference type="NCBI Taxonomy" id="159417"/>
    <lineage>
        <taxon>Eukaryota</taxon>
        <taxon>Metazoa</taxon>
        <taxon>Chordata</taxon>
        <taxon>Tunicata</taxon>
        <taxon>Ascidiacea</taxon>
        <taxon>Aplousobranchia</taxon>
        <taxon>Clavelinidae</taxon>
        <taxon>Clavelina</taxon>
    </lineage>
</organism>
<proteinExistence type="inferred from homology"/>
<keyword evidence="9 13" id="KW-0472">Membrane</keyword>
<evidence type="ECO:0000256" key="10">
    <source>
        <dbReference type="ARBA" id="ARBA00023201"/>
    </source>
</evidence>
<keyword evidence="15" id="KW-1185">Reference proteome</keyword>
<feature type="transmembrane region" description="Helical" evidence="13">
    <location>
        <begin position="385"/>
        <end position="406"/>
    </location>
</feature>
<evidence type="ECO:0000256" key="2">
    <source>
        <dbReference type="ARBA" id="ARBA00006434"/>
    </source>
</evidence>
<feature type="transmembrane region" description="Helical" evidence="13">
    <location>
        <begin position="538"/>
        <end position="562"/>
    </location>
</feature>
<sequence length="649" mass="71561">MSYTEPSSSEFSTADFVVFVGMLVAAALVGIYYAIKDRRVEDQTMDNYNFGGRSMSAIPLGLSRAVSYISAITMIGFPTEAYNYGAVVIWFSATSIIPNVIACLYYIPLVHKLSLYSIYQYLELRFDVKVRKLCSAISIFRLIFYMGITVYLPALALNALTPLSLNWSIVITSGICTFYTSLGGMKAVVWTDTLQTVIMFAGGFAALVKTIVIVGGFRKMWDALERGGRMNIFDFNIDPTLQRTFWTIFIGGSVIGTQEICCTQPSTQRFLSSKSVRDARIASIISVVSSVIISLVALITGCAAYAYYENCDPLKYERITKKDQLVAVLISDVFSDVPGMAGLFVSAAFSGTLSSVSSGINSLGALILEDFVIPRKPQLSNREKVLISKITGVLLGFLTALVAFSVQTLGGTIVSIISSINGAFDGPLLAVFTLGIFFPWTNVTGALMGHVVASIFMIWMGVSSVIYGKPADKLRQLPTTTKGCPVNAMNYTTIDPYFNMTNSKHLILWNRSLTDSMNMDSAQDDKPALFYSLWSLSFLYFCLLGFILTIVISLLVSIATGANKPSDADPRYFMPFIENEILPEKVRRFFRFGVPEDIKMSDHSEVTEKIRLSFREDNCHPSSTKESHQDRSGKQSSVTDDDRILVFPA</sequence>
<keyword evidence="5 13" id="KW-0812">Transmembrane</keyword>
<dbReference type="EMBL" id="CAWYQH010000141">
    <property type="protein sequence ID" value="CAK8694697.1"/>
    <property type="molecule type" value="Genomic_DNA"/>
</dbReference>
<keyword evidence="8" id="KW-0406">Ion transport</keyword>
<feature type="region of interest" description="Disordered" evidence="12">
    <location>
        <begin position="614"/>
        <end position="649"/>
    </location>
</feature>
<dbReference type="Gene3D" id="1.20.1730.10">
    <property type="entry name" value="Sodium/glucose cotransporter"/>
    <property type="match status" value="1"/>
</dbReference>
<keyword evidence="4" id="KW-1003">Cell membrane</keyword>